<sequence>MSPQKNGLTQTRLHIKYACFMMLGRLVRYGWYGSAGMVGYGAADGSLLGWDHVKALSYRCIRSTRTASTRRSTII</sequence>
<accession>A0A3M7RX25</accession>
<evidence type="ECO:0000313" key="2">
    <source>
        <dbReference type="Proteomes" id="UP000276133"/>
    </source>
</evidence>
<gene>
    <name evidence="1" type="ORF">BpHYR1_003223</name>
</gene>
<organism evidence="1 2">
    <name type="scientific">Brachionus plicatilis</name>
    <name type="common">Marine rotifer</name>
    <name type="synonym">Brachionus muelleri</name>
    <dbReference type="NCBI Taxonomy" id="10195"/>
    <lineage>
        <taxon>Eukaryota</taxon>
        <taxon>Metazoa</taxon>
        <taxon>Spiralia</taxon>
        <taxon>Gnathifera</taxon>
        <taxon>Rotifera</taxon>
        <taxon>Eurotatoria</taxon>
        <taxon>Monogononta</taxon>
        <taxon>Pseudotrocha</taxon>
        <taxon>Ploima</taxon>
        <taxon>Brachionidae</taxon>
        <taxon>Brachionus</taxon>
    </lineage>
</organism>
<dbReference type="EMBL" id="REGN01002432">
    <property type="protein sequence ID" value="RNA28123.1"/>
    <property type="molecule type" value="Genomic_DNA"/>
</dbReference>
<dbReference type="Proteomes" id="UP000276133">
    <property type="component" value="Unassembled WGS sequence"/>
</dbReference>
<proteinExistence type="predicted"/>
<keyword evidence="2" id="KW-1185">Reference proteome</keyword>
<evidence type="ECO:0000313" key="1">
    <source>
        <dbReference type="EMBL" id="RNA28123.1"/>
    </source>
</evidence>
<dbReference type="AlphaFoldDB" id="A0A3M7RX25"/>
<protein>
    <submittedName>
        <fullName evidence="1">Uncharacterized protein</fullName>
    </submittedName>
</protein>
<comment type="caution">
    <text evidence="1">The sequence shown here is derived from an EMBL/GenBank/DDBJ whole genome shotgun (WGS) entry which is preliminary data.</text>
</comment>
<reference evidence="1 2" key="1">
    <citation type="journal article" date="2018" name="Sci. Rep.">
        <title>Genomic signatures of local adaptation to the degree of environmental predictability in rotifers.</title>
        <authorList>
            <person name="Franch-Gras L."/>
            <person name="Hahn C."/>
            <person name="Garcia-Roger E.M."/>
            <person name="Carmona M.J."/>
            <person name="Serra M."/>
            <person name="Gomez A."/>
        </authorList>
    </citation>
    <scope>NUCLEOTIDE SEQUENCE [LARGE SCALE GENOMIC DNA]</scope>
    <source>
        <strain evidence="1">HYR1</strain>
    </source>
</reference>
<name>A0A3M7RX25_BRAPC</name>